<feature type="region of interest" description="Disordered" evidence="1">
    <location>
        <begin position="101"/>
        <end position="121"/>
    </location>
</feature>
<feature type="compositionally biased region" description="Basic residues" evidence="1">
    <location>
        <begin position="108"/>
        <end position="121"/>
    </location>
</feature>
<feature type="region of interest" description="Disordered" evidence="1">
    <location>
        <begin position="33"/>
        <end position="56"/>
    </location>
</feature>
<accession>A0A6B0UNL9</accession>
<evidence type="ECO:0000256" key="1">
    <source>
        <dbReference type="SAM" id="MobiDB-lite"/>
    </source>
</evidence>
<reference evidence="2" key="1">
    <citation type="submission" date="2019-12" db="EMBL/GenBank/DDBJ databases">
        <title>An insight into the sialome of adult female Ixodes ricinus ticks feeding for 6 days.</title>
        <authorList>
            <person name="Perner J."/>
            <person name="Ribeiro J.M.C."/>
        </authorList>
    </citation>
    <scope>NUCLEOTIDE SEQUENCE</scope>
    <source>
        <strain evidence="2">Semi-engorged</strain>
        <tissue evidence="2">Salivary glands</tissue>
    </source>
</reference>
<dbReference type="AlphaFoldDB" id="A0A6B0UNL9"/>
<name>A0A6B0UNL9_IXORI</name>
<sequence>MTWRATSSAARTCARVLCATWCASTRPFRAASVPRTSTKPWPSGAQMPRGMRRRSRSWRRESVVCFASSSGSGSSTRWWSCPTPSSGFSWGRPLRRTSSVECSGGTLRMRRRRRPSSLKSL</sequence>
<evidence type="ECO:0000313" key="2">
    <source>
        <dbReference type="EMBL" id="MXU91275.1"/>
    </source>
</evidence>
<organism evidence="2">
    <name type="scientific">Ixodes ricinus</name>
    <name type="common">Common tick</name>
    <name type="synonym">Acarus ricinus</name>
    <dbReference type="NCBI Taxonomy" id="34613"/>
    <lineage>
        <taxon>Eukaryota</taxon>
        <taxon>Metazoa</taxon>
        <taxon>Ecdysozoa</taxon>
        <taxon>Arthropoda</taxon>
        <taxon>Chelicerata</taxon>
        <taxon>Arachnida</taxon>
        <taxon>Acari</taxon>
        <taxon>Parasitiformes</taxon>
        <taxon>Ixodida</taxon>
        <taxon>Ixodoidea</taxon>
        <taxon>Ixodidae</taxon>
        <taxon>Ixodinae</taxon>
        <taxon>Ixodes</taxon>
    </lineage>
</organism>
<protein>
    <submittedName>
        <fullName evidence="2">Uncharacterized protein</fullName>
    </submittedName>
</protein>
<proteinExistence type="predicted"/>
<dbReference type="EMBL" id="GIFC01009192">
    <property type="protein sequence ID" value="MXU91275.1"/>
    <property type="molecule type" value="Transcribed_RNA"/>
</dbReference>